<dbReference type="Gene3D" id="3.40.1110.10">
    <property type="entry name" value="Calcium-transporting ATPase, cytoplasmic domain N"/>
    <property type="match status" value="1"/>
</dbReference>
<accession>A0A251TZT0</accession>
<dbReference type="Pfam" id="PF13246">
    <property type="entry name" value="Cation_ATPase"/>
    <property type="match status" value="1"/>
</dbReference>
<dbReference type="InterPro" id="IPR023299">
    <property type="entry name" value="ATPase_P-typ_cyto_dom_N"/>
</dbReference>
<dbReference type="EMBL" id="MNCJ02000324">
    <property type="protein sequence ID" value="KAF5793010.1"/>
    <property type="molecule type" value="Genomic_DNA"/>
</dbReference>
<keyword evidence="4" id="KW-1185">Reference proteome</keyword>
<organism evidence="3 4">
    <name type="scientific">Helianthus annuus</name>
    <name type="common">Common sunflower</name>
    <dbReference type="NCBI Taxonomy" id="4232"/>
    <lineage>
        <taxon>Eukaryota</taxon>
        <taxon>Viridiplantae</taxon>
        <taxon>Streptophyta</taxon>
        <taxon>Embryophyta</taxon>
        <taxon>Tracheophyta</taxon>
        <taxon>Spermatophyta</taxon>
        <taxon>Magnoliopsida</taxon>
        <taxon>eudicotyledons</taxon>
        <taxon>Gunneridae</taxon>
        <taxon>Pentapetalae</taxon>
        <taxon>asterids</taxon>
        <taxon>campanulids</taxon>
        <taxon>Asterales</taxon>
        <taxon>Asteraceae</taxon>
        <taxon>Asteroideae</taxon>
        <taxon>Heliantheae alliance</taxon>
        <taxon>Heliantheae</taxon>
        <taxon>Helianthus</taxon>
    </lineage>
</organism>
<dbReference type="Proteomes" id="UP000215914">
    <property type="component" value="Chromosome 9"/>
</dbReference>
<dbReference type="SUPFAM" id="SSF81660">
    <property type="entry name" value="Metal cation-transporting ATPase, ATP-binding domain N"/>
    <property type="match status" value="1"/>
</dbReference>
<dbReference type="OMA" id="CDKVINQ"/>
<sequence>MTRKPWMCLNVSNGIHESAKKILVHSIFTNIGGEVVVNKEGKNEILGSPTDTAILEFGLSLGGDFQAERESTKVIRVELFNSTKKQMGVVLELPEGGVRAHCKGTSEIVLAACDKVINQNCEVTLDDELLSYLKSIIDTFAGEALRIYMDLEDGVFADTPIPSLGYTCNGIVGIKISSVQVSRNQWLFVNQLV</sequence>
<evidence type="ECO:0000313" key="3">
    <source>
        <dbReference type="EMBL" id="OTG16637.1"/>
    </source>
</evidence>
<dbReference type="Gramene" id="mRNA:HanXRQr2_Chr09g0412501">
    <property type="protein sequence ID" value="CDS:HanXRQr2_Chr09g0412501.1"/>
    <property type="gene ID" value="HanXRQr2_Chr09g0412501"/>
</dbReference>
<dbReference type="PANTHER" id="PTHR24093:SF481">
    <property type="entry name" value="CALCIUM-TRANSPORTING ATPASE"/>
    <property type="match status" value="1"/>
</dbReference>
<gene>
    <name evidence="3" type="ORF">HannXRQ_Chr09g0273561</name>
    <name evidence="2" type="ORF">HanXRQr2_Chr09g0412501</name>
</gene>
<dbReference type="PANTHER" id="PTHR24093">
    <property type="entry name" value="CATION TRANSPORTING ATPASE"/>
    <property type="match status" value="1"/>
</dbReference>
<keyword evidence="1" id="KW-0460">Magnesium</keyword>
<name>A0A251TZT0_HELAN</name>
<dbReference type="InParanoid" id="A0A251TZT0"/>
<reference evidence="2" key="3">
    <citation type="submission" date="2020-06" db="EMBL/GenBank/DDBJ databases">
        <title>Helianthus annuus Genome sequencing and assembly Release 2.</title>
        <authorList>
            <person name="Gouzy J."/>
            <person name="Langlade N."/>
            <person name="Munos S."/>
        </authorList>
    </citation>
    <scope>NUCLEOTIDE SEQUENCE</scope>
    <source>
        <tissue evidence="2">Leaves</tissue>
    </source>
</reference>
<dbReference type="STRING" id="4232.A0A251TZT0"/>
<proteinExistence type="predicted"/>
<dbReference type="GO" id="GO:0000166">
    <property type="term" value="F:nucleotide binding"/>
    <property type="evidence" value="ECO:0007669"/>
    <property type="project" value="InterPro"/>
</dbReference>
<reference evidence="3" key="2">
    <citation type="submission" date="2017-02" db="EMBL/GenBank/DDBJ databases">
        <title>Sunflower complete genome.</title>
        <authorList>
            <person name="Langlade N."/>
            <person name="Munos S."/>
        </authorList>
    </citation>
    <scope>NUCLEOTIDE SEQUENCE [LARGE SCALE GENOMIC DNA]</scope>
    <source>
        <tissue evidence="3">Leaves</tissue>
    </source>
</reference>
<dbReference type="EMBL" id="CM007898">
    <property type="protein sequence ID" value="OTG16637.1"/>
    <property type="molecule type" value="Genomic_DNA"/>
</dbReference>
<evidence type="ECO:0000313" key="2">
    <source>
        <dbReference type="EMBL" id="KAF5793010.1"/>
    </source>
</evidence>
<evidence type="ECO:0000313" key="4">
    <source>
        <dbReference type="Proteomes" id="UP000215914"/>
    </source>
</evidence>
<protein>
    <submittedName>
        <fullName evidence="2">Calcium-transporting ATPase</fullName>
    </submittedName>
    <submittedName>
        <fullName evidence="3">Putative P-type ATPase, cytoplasmic domain N</fullName>
    </submittedName>
</protein>
<dbReference type="AlphaFoldDB" id="A0A251TZT0"/>
<reference evidence="2 4" key="1">
    <citation type="journal article" date="2017" name="Nature">
        <title>The sunflower genome provides insights into oil metabolism, flowering and Asterid evolution.</title>
        <authorList>
            <person name="Badouin H."/>
            <person name="Gouzy J."/>
            <person name="Grassa C.J."/>
            <person name="Murat F."/>
            <person name="Staton S.E."/>
            <person name="Cottret L."/>
            <person name="Lelandais-Briere C."/>
            <person name="Owens G.L."/>
            <person name="Carrere S."/>
            <person name="Mayjonade B."/>
            <person name="Legrand L."/>
            <person name="Gill N."/>
            <person name="Kane N.C."/>
            <person name="Bowers J.E."/>
            <person name="Hubner S."/>
            <person name="Bellec A."/>
            <person name="Berard A."/>
            <person name="Berges H."/>
            <person name="Blanchet N."/>
            <person name="Boniface M.C."/>
            <person name="Brunel D."/>
            <person name="Catrice O."/>
            <person name="Chaidir N."/>
            <person name="Claudel C."/>
            <person name="Donnadieu C."/>
            <person name="Faraut T."/>
            <person name="Fievet G."/>
            <person name="Helmstetter N."/>
            <person name="King M."/>
            <person name="Knapp S.J."/>
            <person name="Lai Z."/>
            <person name="Le Paslier M.C."/>
            <person name="Lippi Y."/>
            <person name="Lorenzon L."/>
            <person name="Mandel J.R."/>
            <person name="Marage G."/>
            <person name="Marchand G."/>
            <person name="Marquand E."/>
            <person name="Bret-Mestries E."/>
            <person name="Morien E."/>
            <person name="Nambeesan S."/>
            <person name="Nguyen T."/>
            <person name="Pegot-Espagnet P."/>
            <person name="Pouilly N."/>
            <person name="Raftis F."/>
            <person name="Sallet E."/>
            <person name="Schiex T."/>
            <person name="Thomas J."/>
            <person name="Vandecasteele C."/>
            <person name="Vares D."/>
            <person name="Vear F."/>
            <person name="Vautrin S."/>
            <person name="Crespi M."/>
            <person name="Mangin B."/>
            <person name="Burke J.M."/>
            <person name="Salse J."/>
            <person name="Munos S."/>
            <person name="Vincourt P."/>
            <person name="Rieseberg L.H."/>
            <person name="Langlade N.B."/>
        </authorList>
    </citation>
    <scope>NUCLEOTIDE SEQUENCE [LARGE SCALE GENOMIC DNA]</scope>
    <source>
        <strain evidence="4">cv. SF193</strain>
        <tissue evidence="2">Leaves</tissue>
    </source>
</reference>
<evidence type="ECO:0000256" key="1">
    <source>
        <dbReference type="ARBA" id="ARBA00022842"/>
    </source>
</evidence>